<dbReference type="PROSITE" id="PS51257">
    <property type="entry name" value="PROKAR_LIPOPROTEIN"/>
    <property type="match status" value="1"/>
</dbReference>
<proteinExistence type="predicted"/>
<dbReference type="AlphaFoldDB" id="A0A2L0EW68"/>
<sequence>MNLRRGAPRADGAAASVAWIGGSCRLFRRGAGDDLSDRKQVETRECGEITHAR</sequence>
<name>A0A2L0EW68_SORCE</name>
<protein>
    <submittedName>
        <fullName evidence="1">Uncharacterized protein</fullName>
    </submittedName>
</protein>
<organism evidence="1 2">
    <name type="scientific">Sorangium cellulosum</name>
    <name type="common">Polyangium cellulosum</name>
    <dbReference type="NCBI Taxonomy" id="56"/>
    <lineage>
        <taxon>Bacteria</taxon>
        <taxon>Pseudomonadati</taxon>
        <taxon>Myxococcota</taxon>
        <taxon>Polyangia</taxon>
        <taxon>Polyangiales</taxon>
        <taxon>Polyangiaceae</taxon>
        <taxon>Sorangium</taxon>
    </lineage>
</organism>
<dbReference type="EMBL" id="CP012673">
    <property type="protein sequence ID" value="AUX43550.1"/>
    <property type="molecule type" value="Genomic_DNA"/>
</dbReference>
<dbReference type="Proteomes" id="UP000238348">
    <property type="component" value="Chromosome"/>
</dbReference>
<accession>A0A2L0EW68</accession>
<gene>
    <name evidence="1" type="ORF">SOCE26_050000</name>
</gene>
<evidence type="ECO:0000313" key="1">
    <source>
        <dbReference type="EMBL" id="AUX43550.1"/>
    </source>
</evidence>
<reference evidence="1 2" key="1">
    <citation type="submission" date="2015-09" db="EMBL/GenBank/DDBJ databases">
        <title>Sorangium comparison.</title>
        <authorList>
            <person name="Zaburannyi N."/>
            <person name="Bunk B."/>
            <person name="Overmann J."/>
            <person name="Mueller R."/>
        </authorList>
    </citation>
    <scope>NUCLEOTIDE SEQUENCE [LARGE SCALE GENOMIC DNA]</scope>
    <source>
        <strain evidence="1 2">So ce26</strain>
    </source>
</reference>
<evidence type="ECO:0000313" key="2">
    <source>
        <dbReference type="Proteomes" id="UP000238348"/>
    </source>
</evidence>